<keyword evidence="3" id="KW-1185">Reference proteome</keyword>
<evidence type="ECO:0000313" key="3">
    <source>
        <dbReference type="Proteomes" id="UP000006548"/>
    </source>
</evidence>
<dbReference type="ExpressionAtlas" id="A0A1I9LPG2">
    <property type="expression patterns" value="baseline and differential"/>
</dbReference>
<dbReference type="KEGG" id="ath:AT3G44769"/>
<sequence>MRSQVKWLGLFWFLKLSRNTQLHELQIHAIT</sequence>
<gene>
    <name evidence="1 2" type="ordered locus">At3g44769</name>
</gene>
<protein>
    <submittedName>
        <fullName evidence="2">Uncharacterized protein</fullName>
    </submittedName>
</protein>
<dbReference type="Proteomes" id="UP000006548">
    <property type="component" value="Chromosome 3"/>
</dbReference>
<reference evidence="2 3" key="1">
    <citation type="journal article" date="2000" name="Nature">
        <title>Sequence and analysis of chromosome 3 of the plant Arabidopsis thaliana.</title>
        <authorList>
            <consortium name="European Union Chromosome 3 Arabidopsis Sequencing Consortium"/>
            <consortium name="Institute for Genomic Research"/>
            <consortium name="Kazusa DNA Research Institute"/>
            <person name="Salanoubat M."/>
            <person name="Lemcke K."/>
            <person name="Rieger M."/>
            <person name="Ansorge W."/>
            <person name="Unseld M."/>
            <person name="Fartmann B."/>
            <person name="Valle G."/>
            <person name="Blocker H."/>
            <person name="Perez-Alonso M."/>
            <person name="Obermaier B."/>
            <person name="Delseny M."/>
            <person name="Boutry M."/>
            <person name="Grivell L.A."/>
            <person name="Mache R."/>
            <person name="Puigdomenech P."/>
            <person name="De Simone V."/>
            <person name="Choisne N."/>
            <person name="Artiguenave F."/>
            <person name="Robert C."/>
            <person name="Brottier P."/>
            <person name="Wincker P."/>
            <person name="Cattolico L."/>
            <person name="Weissenbach J."/>
            <person name="Saurin W."/>
            <person name="Quetier F."/>
            <person name="Schafer M."/>
            <person name="Muller-Auer S."/>
            <person name="Gabel C."/>
            <person name="Fuchs M."/>
            <person name="Benes V."/>
            <person name="Wurmbach E."/>
            <person name="Drzonek H."/>
            <person name="Erfle H."/>
            <person name="Jordan N."/>
            <person name="Bangert S."/>
            <person name="Wiedelmann R."/>
            <person name="Kranz H."/>
            <person name="Voss H."/>
            <person name="Holland R."/>
            <person name="Brandt P."/>
            <person name="Nyakatura G."/>
            <person name="Vezzi A."/>
            <person name="D'Angelo M."/>
            <person name="Pallavicini A."/>
            <person name="Toppo S."/>
            <person name="Simionati B."/>
            <person name="Conrad A."/>
            <person name="Hornischer K."/>
            <person name="Kauer G."/>
            <person name="Lohnert T.H."/>
            <person name="Nordsiek G."/>
            <person name="Reichelt J."/>
            <person name="Scharfe M."/>
            <person name="Schon O."/>
            <person name="Bargues M."/>
            <person name="Terol J."/>
            <person name="Climent J."/>
            <person name="Navarro P."/>
            <person name="Collado C."/>
            <person name="Perez-Perez A."/>
            <person name="Ottenwalder B."/>
            <person name="Duchemin D."/>
            <person name="Cooke R."/>
            <person name="Laudie M."/>
            <person name="Berger-Llauro C."/>
            <person name="Purnelle B."/>
            <person name="Masuy D."/>
            <person name="de Haan M."/>
            <person name="Maarse A.C."/>
            <person name="Alcaraz J.P."/>
            <person name="Cottet A."/>
            <person name="Casacuberta E."/>
            <person name="Monfort A."/>
            <person name="Argiriou A."/>
            <person name="flores M."/>
            <person name="Liguori R."/>
            <person name="Vitale D."/>
            <person name="Mannhaupt G."/>
            <person name="Haase D."/>
            <person name="Schoof H."/>
            <person name="Rudd S."/>
            <person name="Zaccaria P."/>
            <person name="Mewes H.W."/>
            <person name="Mayer K.F."/>
            <person name="Kaul S."/>
            <person name="Town C.D."/>
            <person name="Koo H.L."/>
            <person name="Tallon L.J."/>
            <person name="Jenkins J."/>
            <person name="Rooney T."/>
            <person name="Rizzo M."/>
            <person name="Walts A."/>
            <person name="Utterback T."/>
            <person name="Fujii C.Y."/>
            <person name="Shea T.P."/>
            <person name="Creasy T.H."/>
            <person name="Haas B."/>
            <person name="Maiti R."/>
            <person name="Wu D."/>
            <person name="Peterson J."/>
            <person name="Van Aken S."/>
            <person name="Pai G."/>
            <person name="Militscher J."/>
            <person name="Sellers P."/>
            <person name="Gill J.E."/>
            <person name="Feldblyum T.V."/>
            <person name="Preuss D."/>
            <person name="Lin X."/>
            <person name="Nierman W.C."/>
            <person name="Salzberg S.L."/>
            <person name="White O."/>
            <person name="Venter J.C."/>
            <person name="Fraser C.M."/>
            <person name="Kaneko T."/>
            <person name="Nakamura Y."/>
            <person name="Sato S."/>
            <person name="Kato T."/>
            <person name="Asamizu E."/>
            <person name="Sasamoto S."/>
            <person name="Kimura T."/>
            <person name="Idesawa K."/>
            <person name="Kawashima K."/>
            <person name="Kishida Y."/>
            <person name="Kiyokawa C."/>
            <person name="Kohara M."/>
            <person name="Matsumoto M."/>
            <person name="Matsuno A."/>
            <person name="Muraki A."/>
            <person name="Nakayama S."/>
            <person name="Nakazaki N."/>
            <person name="Shinpo S."/>
            <person name="Takeuchi C."/>
            <person name="Wada T."/>
            <person name="Watanabe A."/>
            <person name="Yamada M."/>
            <person name="Yasuda M."/>
            <person name="Tabata S."/>
        </authorList>
    </citation>
    <scope>NUCLEOTIDE SEQUENCE [LARGE SCALE GENOMIC DNA]</scope>
    <source>
        <strain evidence="3">cv. Columbia</strain>
    </source>
</reference>
<dbReference type="EMBL" id="CP002686">
    <property type="protein sequence ID" value="ANM64470.1"/>
    <property type="molecule type" value="Genomic_DNA"/>
</dbReference>
<dbReference type="GeneID" id="28719380"/>
<evidence type="ECO:0000313" key="2">
    <source>
        <dbReference type="EMBL" id="ANM64470.1"/>
    </source>
</evidence>
<proteinExistence type="predicted"/>
<dbReference type="InParanoid" id="A0A1I9LPG2"/>
<accession>A0A1I9LPG2</accession>
<dbReference type="RefSeq" id="NP_001326495.1">
    <property type="nucleotide sequence ID" value="NM_001339179.1"/>
</dbReference>
<dbReference type="AlphaFoldDB" id="A0A1I9LPG2"/>
<dbReference type="TAIR" id="AT3G44769"/>
<reference evidence="3" key="2">
    <citation type="journal article" date="2017" name="Plant J.">
        <title>Araport11: a complete reannotation of the Arabidopsis thaliana reference genome.</title>
        <authorList>
            <person name="Cheng C.Y."/>
            <person name="Krishnakumar V."/>
            <person name="Chan A.P."/>
            <person name="Thibaud-Nissen F."/>
            <person name="Schobel S."/>
            <person name="Town C.D."/>
        </authorList>
    </citation>
    <scope>GENOME REANNOTATION</scope>
    <source>
        <strain evidence="3">cv. Columbia</strain>
    </source>
</reference>
<organism evidence="2 3">
    <name type="scientific">Arabidopsis thaliana</name>
    <name type="common">Mouse-ear cress</name>
    <dbReference type="NCBI Taxonomy" id="3702"/>
    <lineage>
        <taxon>Eukaryota</taxon>
        <taxon>Viridiplantae</taxon>
        <taxon>Streptophyta</taxon>
        <taxon>Embryophyta</taxon>
        <taxon>Tracheophyta</taxon>
        <taxon>Spermatophyta</taxon>
        <taxon>Magnoliopsida</taxon>
        <taxon>eudicotyledons</taxon>
        <taxon>Gunneridae</taxon>
        <taxon>Pentapetalae</taxon>
        <taxon>rosids</taxon>
        <taxon>malvids</taxon>
        <taxon>Brassicales</taxon>
        <taxon>Brassicaceae</taxon>
        <taxon>Camelineae</taxon>
        <taxon>Arabidopsis</taxon>
    </lineage>
</organism>
<evidence type="ECO:0000313" key="1">
    <source>
        <dbReference type="Araport" id="AT3G44769"/>
    </source>
</evidence>
<dbReference type="Araport" id="AT3G44769"/>
<name>A0A1I9LPG2_ARATH</name>